<dbReference type="HOGENOM" id="CLU_1971241_0_0_1"/>
<evidence type="ECO:0000313" key="4">
    <source>
        <dbReference type="Proteomes" id="UP000054538"/>
    </source>
</evidence>
<dbReference type="AlphaFoldDB" id="A0A0D0DHI0"/>
<evidence type="ECO:0000259" key="2">
    <source>
        <dbReference type="Pfam" id="PF20152"/>
    </source>
</evidence>
<keyword evidence="1" id="KW-0812">Transmembrane</keyword>
<protein>
    <recommendedName>
        <fullName evidence="2">DUF6534 domain-containing protein</fullName>
    </recommendedName>
</protein>
<evidence type="ECO:0000256" key="1">
    <source>
        <dbReference type="SAM" id="Phobius"/>
    </source>
</evidence>
<dbReference type="Proteomes" id="UP000054538">
    <property type="component" value="Unassembled WGS sequence"/>
</dbReference>
<keyword evidence="1" id="KW-0472">Membrane</keyword>
<dbReference type="Pfam" id="PF20152">
    <property type="entry name" value="DUF6534"/>
    <property type="match status" value="1"/>
</dbReference>
<proteinExistence type="predicted"/>
<dbReference type="InParanoid" id="A0A0D0DHI0"/>
<sequence length="127" mass="13818">MRRTEHIINRLLLYSINTGALAALFAIITIVLYVALPGTMVFAAFVQVQSKLYGISLLASLNARKTTLAHARMAVPIVRNVPLRFLANDGGMNNIDDPNSPDETLPPSACTKNIKVDIASDEDSLRP</sequence>
<dbReference type="InterPro" id="IPR045339">
    <property type="entry name" value="DUF6534"/>
</dbReference>
<organism evidence="3 4">
    <name type="scientific">Paxillus rubicundulus Ve08.2h10</name>
    <dbReference type="NCBI Taxonomy" id="930991"/>
    <lineage>
        <taxon>Eukaryota</taxon>
        <taxon>Fungi</taxon>
        <taxon>Dikarya</taxon>
        <taxon>Basidiomycota</taxon>
        <taxon>Agaricomycotina</taxon>
        <taxon>Agaricomycetes</taxon>
        <taxon>Agaricomycetidae</taxon>
        <taxon>Boletales</taxon>
        <taxon>Paxilineae</taxon>
        <taxon>Paxillaceae</taxon>
        <taxon>Paxillus</taxon>
    </lineage>
</organism>
<dbReference type="STRING" id="930991.A0A0D0DHI0"/>
<feature type="transmembrane region" description="Helical" evidence="1">
    <location>
        <begin position="12"/>
        <end position="36"/>
    </location>
</feature>
<reference evidence="3 4" key="1">
    <citation type="submission" date="2014-04" db="EMBL/GenBank/DDBJ databases">
        <authorList>
            <consortium name="DOE Joint Genome Institute"/>
            <person name="Kuo A."/>
            <person name="Kohler A."/>
            <person name="Jargeat P."/>
            <person name="Nagy L.G."/>
            <person name="Floudas D."/>
            <person name="Copeland A."/>
            <person name="Barry K.W."/>
            <person name="Cichocki N."/>
            <person name="Veneault-Fourrey C."/>
            <person name="LaButti K."/>
            <person name="Lindquist E.A."/>
            <person name="Lipzen A."/>
            <person name="Lundell T."/>
            <person name="Morin E."/>
            <person name="Murat C."/>
            <person name="Sun H."/>
            <person name="Tunlid A."/>
            <person name="Henrissat B."/>
            <person name="Grigoriev I.V."/>
            <person name="Hibbett D.S."/>
            <person name="Martin F."/>
            <person name="Nordberg H.P."/>
            <person name="Cantor M.N."/>
            <person name="Hua S.X."/>
        </authorList>
    </citation>
    <scope>NUCLEOTIDE SEQUENCE [LARGE SCALE GENOMIC DNA]</scope>
    <source>
        <strain evidence="3 4">Ve08.2h10</strain>
    </source>
</reference>
<dbReference type="OrthoDB" id="2645044at2759"/>
<reference evidence="4" key="2">
    <citation type="submission" date="2015-01" db="EMBL/GenBank/DDBJ databases">
        <title>Evolutionary Origins and Diversification of the Mycorrhizal Mutualists.</title>
        <authorList>
            <consortium name="DOE Joint Genome Institute"/>
            <consortium name="Mycorrhizal Genomics Consortium"/>
            <person name="Kohler A."/>
            <person name="Kuo A."/>
            <person name="Nagy L.G."/>
            <person name="Floudas D."/>
            <person name="Copeland A."/>
            <person name="Barry K.W."/>
            <person name="Cichocki N."/>
            <person name="Veneault-Fourrey C."/>
            <person name="LaButti K."/>
            <person name="Lindquist E.A."/>
            <person name="Lipzen A."/>
            <person name="Lundell T."/>
            <person name="Morin E."/>
            <person name="Murat C."/>
            <person name="Riley R."/>
            <person name="Ohm R."/>
            <person name="Sun H."/>
            <person name="Tunlid A."/>
            <person name="Henrissat B."/>
            <person name="Grigoriev I.V."/>
            <person name="Hibbett D.S."/>
            <person name="Martin F."/>
        </authorList>
    </citation>
    <scope>NUCLEOTIDE SEQUENCE [LARGE SCALE GENOMIC DNA]</scope>
    <source>
        <strain evidence="4">Ve08.2h10</strain>
    </source>
</reference>
<evidence type="ECO:0000313" key="3">
    <source>
        <dbReference type="EMBL" id="KIK80894.1"/>
    </source>
</evidence>
<keyword evidence="4" id="KW-1185">Reference proteome</keyword>
<keyword evidence="1" id="KW-1133">Transmembrane helix</keyword>
<accession>A0A0D0DHI0</accession>
<dbReference type="EMBL" id="KN825909">
    <property type="protein sequence ID" value="KIK80894.1"/>
    <property type="molecule type" value="Genomic_DNA"/>
</dbReference>
<name>A0A0D0DHI0_9AGAM</name>
<feature type="domain" description="DUF6534" evidence="2">
    <location>
        <begin position="3"/>
        <end position="65"/>
    </location>
</feature>
<gene>
    <name evidence="3" type="ORF">PAXRUDRAFT_833243</name>
</gene>